<dbReference type="PANTHER" id="PTHR15154">
    <property type="entry name" value="HAMARTIN"/>
    <property type="match status" value="1"/>
</dbReference>
<feature type="compositionally biased region" description="Polar residues" evidence="2">
    <location>
        <begin position="520"/>
        <end position="530"/>
    </location>
</feature>
<feature type="region of interest" description="Disordered" evidence="2">
    <location>
        <begin position="444"/>
        <end position="550"/>
    </location>
</feature>
<name>A0AAV9J708_9PEZI</name>
<dbReference type="GO" id="GO:0032007">
    <property type="term" value="P:negative regulation of TOR signaling"/>
    <property type="evidence" value="ECO:0007669"/>
    <property type="project" value="TreeGrafter"/>
</dbReference>
<feature type="region of interest" description="Disordered" evidence="2">
    <location>
        <begin position="889"/>
        <end position="958"/>
    </location>
</feature>
<dbReference type="Gene3D" id="3.40.50.620">
    <property type="entry name" value="HUPs"/>
    <property type="match status" value="1"/>
</dbReference>
<dbReference type="GO" id="GO:0003824">
    <property type="term" value="F:catalytic activity"/>
    <property type="evidence" value="ECO:0007669"/>
    <property type="project" value="InterPro"/>
</dbReference>
<dbReference type="GO" id="GO:0051726">
    <property type="term" value="P:regulation of cell cycle"/>
    <property type="evidence" value="ECO:0007669"/>
    <property type="project" value="TreeGrafter"/>
</dbReference>
<feature type="coiled-coil region" evidence="1">
    <location>
        <begin position="694"/>
        <end position="773"/>
    </location>
</feature>
<feature type="compositionally biased region" description="Pro residues" evidence="2">
    <location>
        <begin position="444"/>
        <end position="459"/>
    </location>
</feature>
<dbReference type="EMBL" id="JAVFHQ010000066">
    <property type="protein sequence ID" value="KAK4540518.1"/>
    <property type="molecule type" value="Genomic_DNA"/>
</dbReference>
<feature type="region of interest" description="Disordered" evidence="2">
    <location>
        <begin position="840"/>
        <end position="861"/>
    </location>
</feature>
<dbReference type="Pfam" id="PF04388">
    <property type="entry name" value="Hamartin"/>
    <property type="match status" value="1"/>
</dbReference>
<dbReference type="InterPro" id="IPR007483">
    <property type="entry name" value="Hamartin"/>
</dbReference>
<reference evidence="4 5" key="1">
    <citation type="submission" date="2021-11" db="EMBL/GenBank/DDBJ databases">
        <title>Black yeast isolated from Biological Soil Crust.</title>
        <authorList>
            <person name="Kurbessoian T."/>
        </authorList>
    </citation>
    <scope>NUCLEOTIDE SEQUENCE [LARGE SCALE GENOMIC DNA]</scope>
    <source>
        <strain evidence="4 5">CCFEE 5522</strain>
    </source>
</reference>
<sequence length="1238" mass="139396">MGTRTIKDATKALQAQFTAAKIPLSLPTESRRMLQSFVDEHHEGVSEEESASANAELKSFWERFVGENPARNGLFVGVLRELRPAIIRHADIMEWWELVVKRVVTGTAYKKPTQDDALGFLVGCMINDDDEGSDEEDDQATAHTSDRLLGELLGIYIFRTRSLTEEDEFVAPENAKVAQHVEDILIAFGRKQPEEFFHQMDDLLTVASTRLQTLTLLSSFLRHQTPHLYLVARTDLIEHLLKCLMNDTSTTVLSVALTSLIMLLPHVPGSLGEHLPRLFLVYSRLLCWEKFSPLSTEAQKSLVTDDRVPTGPVSDHGDVGIDPTWEKARPSEGTIEAATPEVMTYFTYLYGLYPLNFMSYVRKPRRYLKNCEFPGAEDFDLDQGVIRRRTEQFTKVHLCHPNFYNLTVEEELIDPKWPKADPADVVADCHSLCINAKVALVSPGPPPTGKLPEVPPTPPWANMSRSVQVSPSTSHASFRSGNSWRDTQSTAVSGQTADGDSPVLRPHDVPQHDILRPRSKASTVNRNSPSLDDFPQPGGNNAARSPKREIDETPQTNLAFYQQENIVLRNDLNQEKGKVAQYSWHISQLQRKNVKDTTTEAETLNLINANRHLRLQLDQVRNARETTLKDSVLTRKQANSLESTLSEKFTTFKKEQETWRADAEELRRLRKETGQYRVLIVQTEERELKKTHQLELVKRDLEKMQDLQRELKDAQQRLRAYEYREFEMDRATRENEILQHEKDALQMRVQRHQQDHDRSRRAYSDKLAELEAQLEANDSFERQPQSGRQQSAGDIQMMVQQAIANSQAKLAQMKKMHNALMQKYADLELEYETVKEQLDAIQGDRGGHNSRTYSDGDGLTPRAYNGNARTLDTMSGGLGHSDGAFDSGSDSAYVTSTSDPSSRRFPAAMRGMPVSPPSSEATMHSAAGLTWRPPPPASRQESVASTSRSSGVAATTFNQTAPISQDELVRGSGKSVFSVASDDSAKRREKIKPDSQVRVYGRGGAQNIKLKPKDKDQAEEPKKSKDELSLSYNGGKDCLVLLILYLSALHTHSISKRRDTNPAAAPPPQHRLPQTLRSVYIISPHPFPQVDAFVNTTQHLYHLRLARYAKPMKEAFADYLADQPAVRAIFVGTRRTDPHGAELTHFDPTDRGWPSFMRIHPVIDWHYADIWTFIKEMGVEYCPLYDMGYTSLGGTTDTHPNPALAVKDDPGGGGAGGERYRPAFELVEDEAERLGRDY</sequence>
<organism evidence="4 5">
    <name type="scientific">Oleoguttula mirabilis</name>
    <dbReference type="NCBI Taxonomy" id="1507867"/>
    <lineage>
        <taxon>Eukaryota</taxon>
        <taxon>Fungi</taxon>
        <taxon>Dikarya</taxon>
        <taxon>Ascomycota</taxon>
        <taxon>Pezizomycotina</taxon>
        <taxon>Dothideomycetes</taxon>
        <taxon>Dothideomycetidae</taxon>
        <taxon>Mycosphaerellales</taxon>
        <taxon>Teratosphaeriaceae</taxon>
        <taxon>Oleoguttula</taxon>
    </lineage>
</organism>
<dbReference type="Pfam" id="PF01507">
    <property type="entry name" value="PAPS_reduct"/>
    <property type="match status" value="1"/>
</dbReference>
<dbReference type="InterPro" id="IPR014729">
    <property type="entry name" value="Rossmann-like_a/b/a_fold"/>
</dbReference>
<dbReference type="SUPFAM" id="SSF52402">
    <property type="entry name" value="Adenine nucleotide alpha hydrolases-like"/>
    <property type="match status" value="1"/>
</dbReference>
<feature type="region of interest" description="Disordered" evidence="2">
    <location>
        <begin position="305"/>
        <end position="325"/>
    </location>
</feature>
<evidence type="ECO:0000259" key="3">
    <source>
        <dbReference type="Pfam" id="PF01507"/>
    </source>
</evidence>
<evidence type="ECO:0000256" key="2">
    <source>
        <dbReference type="SAM" id="MobiDB-lite"/>
    </source>
</evidence>
<feature type="region of interest" description="Disordered" evidence="2">
    <location>
        <begin position="977"/>
        <end position="1029"/>
    </location>
</feature>
<keyword evidence="1" id="KW-0175">Coiled coil</keyword>
<dbReference type="Proteomes" id="UP001324427">
    <property type="component" value="Unassembled WGS sequence"/>
</dbReference>
<evidence type="ECO:0000313" key="4">
    <source>
        <dbReference type="EMBL" id="KAK4540518.1"/>
    </source>
</evidence>
<dbReference type="PANTHER" id="PTHR15154:SF2">
    <property type="entry name" value="HAMARTIN"/>
    <property type="match status" value="1"/>
</dbReference>
<evidence type="ECO:0000256" key="1">
    <source>
        <dbReference type="SAM" id="Coils"/>
    </source>
</evidence>
<feature type="compositionally biased region" description="Polar residues" evidence="2">
    <location>
        <begin position="939"/>
        <end position="958"/>
    </location>
</feature>
<feature type="domain" description="Phosphoadenosine phosphosulphate reductase" evidence="3">
    <location>
        <begin position="1111"/>
        <end position="1200"/>
    </location>
</feature>
<dbReference type="SUPFAM" id="SSF48371">
    <property type="entry name" value="ARM repeat"/>
    <property type="match status" value="1"/>
</dbReference>
<protein>
    <recommendedName>
        <fullName evidence="3">Phosphoadenosine phosphosulphate reductase domain-containing protein</fullName>
    </recommendedName>
</protein>
<dbReference type="AlphaFoldDB" id="A0AAV9J708"/>
<feature type="compositionally biased region" description="Basic and acidic residues" evidence="2">
    <location>
        <begin position="983"/>
        <end position="995"/>
    </location>
</feature>
<comment type="caution">
    <text evidence="4">The sequence shown here is derived from an EMBL/GenBank/DDBJ whole genome shotgun (WGS) entry which is preliminary data.</text>
</comment>
<feature type="region of interest" description="Disordered" evidence="2">
    <location>
        <begin position="1200"/>
        <end position="1222"/>
    </location>
</feature>
<accession>A0AAV9J708</accession>
<feature type="compositionally biased region" description="Basic and acidic residues" evidence="2">
    <location>
        <begin position="1011"/>
        <end position="1028"/>
    </location>
</feature>
<dbReference type="InterPro" id="IPR016024">
    <property type="entry name" value="ARM-type_fold"/>
</dbReference>
<dbReference type="GO" id="GO:0033596">
    <property type="term" value="C:TSC1-TSC2 complex"/>
    <property type="evidence" value="ECO:0007669"/>
    <property type="project" value="TreeGrafter"/>
</dbReference>
<proteinExistence type="predicted"/>
<feature type="compositionally biased region" description="Basic and acidic residues" evidence="2">
    <location>
        <begin position="505"/>
        <end position="516"/>
    </location>
</feature>
<feature type="compositionally biased region" description="Polar residues" evidence="2">
    <location>
        <begin position="463"/>
        <end position="498"/>
    </location>
</feature>
<gene>
    <name evidence="4" type="ORF">LTR36_009156</name>
</gene>
<evidence type="ECO:0000313" key="5">
    <source>
        <dbReference type="Proteomes" id="UP001324427"/>
    </source>
</evidence>
<dbReference type="CDD" id="cd23948">
    <property type="entry name" value="FAD_synthase"/>
    <property type="match status" value="1"/>
</dbReference>
<keyword evidence="5" id="KW-1185">Reference proteome</keyword>
<feature type="compositionally biased region" description="Basic and acidic residues" evidence="2">
    <location>
        <begin position="315"/>
        <end position="325"/>
    </location>
</feature>
<dbReference type="InterPro" id="IPR002500">
    <property type="entry name" value="PAPS_reduct_dom"/>
</dbReference>